<evidence type="ECO:0000313" key="1">
    <source>
        <dbReference type="EMBL" id="NSJ78955.1"/>
    </source>
</evidence>
<dbReference type="Pfam" id="PF01527">
    <property type="entry name" value="HTH_Tnp_1"/>
    <property type="match status" value="2"/>
</dbReference>
<protein>
    <submittedName>
        <fullName evidence="1">Transposase</fullName>
    </submittedName>
</protein>
<organism evidence="1 2">
    <name type="scientific">Anaerostipes hadrus</name>
    <dbReference type="NCBI Taxonomy" id="649756"/>
    <lineage>
        <taxon>Bacteria</taxon>
        <taxon>Bacillati</taxon>
        <taxon>Bacillota</taxon>
        <taxon>Clostridia</taxon>
        <taxon>Lachnospirales</taxon>
        <taxon>Lachnospiraceae</taxon>
        <taxon>Anaerostipes</taxon>
    </lineage>
</organism>
<dbReference type="InterPro" id="IPR009057">
    <property type="entry name" value="Homeodomain-like_sf"/>
</dbReference>
<proteinExistence type="predicted"/>
<sequence length="136" mass="16470">MQYTEDFKRGIVRTLLASGMTRKEFAAKTKITVQALRKWVKQYKDEEIKNVDHNNRSKYSEEYKKSIVSKMLFDGITYETMSKKTGISSQLLEYWDNKYRYILIDEFEKRMENRRKKKVKKETRWHRYGAGAGRYE</sequence>
<dbReference type="EMBL" id="JAAITB010000008">
    <property type="protein sequence ID" value="NSJ78955.1"/>
    <property type="molecule type" value="Genomic_DNA"/>
</dbReference>
<comment type="caution">
    <text evidence="1">The sequence shown here is derived from an EMBL/GenBank/DDBJ whole genome shotgun (WGS) entry which is preliminary data.</text>
</comment>
<dbReference type="RefSeq" id="WP_173725898.1">
    <property type="nucleotide sequence ID" value="NZ_JAAIQA010000020.1"/>
</dbReference>
<dbReference type="InterPro" id="IPR002514">
    <property type="entry name" value="Transposase_8"/>
</dbReference>
<gene>
    <name evidence="1" type="ORF">G5A72_05000</name>
</gene>
<accession>A0ABX2HZK9</accession>
<keyword evidence="2" id="KW-1185">Reference proteome</keyword>
<name>A0ABX2HZK9_ANAHA</name>
<dbReference type="Proteomes" id="UP001644750">
    <property type="component" value="Unassembled WGS sequence"/>
</dbReference>
<evidence type="ECO:0000313" key="2">
    <source>
        <dbReference type="Proteomes" id="UP001644750"/>
    </source>
</evidence>
<dbReference type="SUPFAM" id="SSF46689">
    <property type="entry name" value="Homeodomain-like"/>
    <property type="match status" value="2"/>
</dbReference>
<reference evidence="1 2" key="1">
    <citation type="journal article" date="2020" name="Cell Host Microbe">
        <title>Functional and Genomic Variation between Human-Derived Isolates of Lachnospiraceae Reveals Inter- and Intra-Species Diversity.</title>
        <authorList>
            <person name="Sorbara M.T."/>
            <person name="Littmann E.R."/>
            <person name="Fontana E."/>
            <person name="Moody T.U."/>
            <person name="Kohout C.E."/>
            <person name="Gjonbalaj M."/>
            <person name="Eaton V."/>
            <person name="Seok R."/>
            <person name="Leiner I.M."/>
            <person name="Pamer E.G."/>
        </authorList>
    </citation>
    <scope>NUCLEOTIDE SEQUENCE [LARGE SCALE GENOMIC DNA]</scope>
    <source>
        <strain evidence="1 2">MSK.14.57</strain>
    </source>
</reference>